<comment type="caution">
    <text evidence="1">The sequence shown here is derived from an EMBL/GenBank/DDBJ whole genome shotgun (WGS) entry which is preliminary data.</text>
</comment>
<dbReference type="AlphaFoldDB" id="A0A8H3QLP5"/>
<accession>A0A8H3QLP5</accession>
<evidence type="ECO:0000313" key="1">
    <source>
        <dbReference type="EMBL" id="GES85580.1"/>
    </source>
</evidence>
<organism evidence="1 2">
    <name type="scientific">Rhizophagus clarus</name>
    <dbReference type="NCBI Taxonomy" id="94130"/>
    <lineage>
        <taxon>Eukaryota</taxon>
        <taxon>Fungi</taxon>
        <taxon>Fungi incertae sedis</taxon>
        <taxon>Mucoromycota</taxon>
        <taxon>Glomeromycotina</taxon>
        <taxon>Glomeromycetes</taxon>
        <taxon>Glomerales</taxon>
        <taxon>Glomeraceae</taxon>
        <taxon>Rhizophagus</taxon>
    </lineage>
</organism>
<reference evidence="1" key="1">
    <citation type="submission" date="2019-10" db="EMBL/GenBank/DDBJ databases">
        <title>Conservation and host-specific expression of non-tandemly repeated heterogenous ribosome RNA gene in arbuscular mycorrhizal fungi.</title>
        <authorList>
            <person name="Maeda T."/>
            <person name="Kobayashi Y."/>
            <person name="Nakagawa T."/>
            <person name="Ezawa T."/>
            <person name="Yamaguchi K."/>
            <person name="Bino T."/>
            <person name="Nishimoto Y."/>
            <person name="Shigenobu S."/>
            <person name="Kawaguchi M."/>
        </authorList>
    </citation>
    <scope>NUCLEOTIDE SEQUENCE</scope>
    <source>
        <strain evidence="1">HR1</strain>
    </source>
</reference>
<name>A0A8H3QLP5_9GLOM</name>
<dbReference type="EMBL" id="BLAL01000156">
    <property type="protein sequence ID" value="GES85580.1"/>
    <property type="molecule type" value="Genomic_DNA"/>
</dbReference>
<gene>
    <name evidence="1" type="ORF">RCL2_001268500</name>
</gene>
<sequence length="89" mass="10480">MKLSHAEHAEHAERTMRYFNNKPGNLAYDMLTFPDITPVVIIYEYQISLTKHALDGKFNFMGINKKLVLEISIRRHILNQIFYSINKIN</sequence>
<evidence type="ECO:0000313" key="2">
    <source>
        <dbReference type="Proteomes" id="UP000615446"/>
    </source>
</evidence>
<dbReference type="Proteomes" id="UP000615446">
    <property type="component" value="Unassembled WGS sequence"/>
</dbReference>
<proteinExistence type="predicted"/>
<protein>
    <submittedName>
        <fullName evidence="1">Uncharacterized protein</fullName>
    </submittedName>
</protein>